<keyword evidence="2" id="KW-0732">Signal</keyword>
<dbReference type="InParanoid" id="A0A6L2PCQ8"/>
<evidence type="ECO:0000256" key="2">
    <source>
        <dbReference type="SAM" id="SignalP"/>
    </source>
</evidence>
<dbReference type="EMBL" id="BLKM01000120">
    <property type="protein sequence ID" value="GFG29220.1"/>
    <property type="molecule type" value="Genomic_DNA"/>
</dbReference>
<feature type="chain" id="PRO_5026862325" evidence="2">
    <location>
        <begin position="18"/>
        <end position="227"/>
    </location>
</feature>
<dbReference type="Proteomes" id="UP000502823">
    <property type="component" value="Unassembled WGS sequence"/>
</dbReference>
<evidence type="ECO:0000313" key="3">
    <source>
        <dbReference type="EMBL" id="GFG29220.1"/>
    </source>
</evidence>
<comment type="caution">
    <text evidence="3">The sequence shown here is derived from an EMBL/GenBank/DDBJ whole genome shotgun (WGS) entry which is preliminary data.</text>
</comment>
<reference evidence="4" key="1">
    <citation type="submission" date="2020-01" db="EMBL/GenBank/DDBJ databases">
        <title>Draft genome sequence of the Termite Coptotermes fromosanus.</title>
        <authorList>
            <person name="Itakura S."/>
            <person name="Yosikawa Y."/>
            <person name="Umezawa K."/>
        </authorList>
    </citation>
    <scope>NUCLEOTIDE SEQUENCE [LARGE SCALE GENOMIC DNA]</scope>
</reference>
<gene>
    <name evidence="3" type="ORF">Cfor_09740</name>
</gene>
<keyword evidence="4" id="KW-1185">Reference proteome</keyword>
<proteinExistence type="predicted"/>
<accession>A0A6L2PCQ8</accession>
<feature type="signal peptide" evidence="2">
    <location>
        <begin position="1"/>
        <end position="17"/>
    </location>
</feature>
<evidence type="ECO:0000256" key="1">
    <source>
        <dbReference type="SAM" id="MobiDB-lite"/>
    </source>
</evidence>
<name>A0A6L2PCQ8_COPFO</name>
<evidence type="ECO:0000313" key="4">
    <source>
        <dbReference type="Proteomes" id="UP000502823"/>
    </source>
</evidence>
<dbReference type="AlphaFoldDB" id="A0A6L2PCQ8"/>
<protein>
    <submittedName>
        <fullName evidence="3">Uncharacterized protein</fullName>
    </submittedName>
</protein>
<dbReference type="OrthoDB" id="10550012at2759"/>
<feature type="region of interest" description="Disordered" evidence="1">
    <location>
        <begin position="203"/>
        <end position="227"/>
    </location>
</feature>
<organism evidence="3 4">
    <name type="scientific">Coptotermes formosanus</name>
    <name type="common">Formosan subterranean termite</name>
    <dbReference type="NCBI Taxonomy" id="36987"/>
    <lineage>
        <taxon>Eukaryota</taxon>
        <taxon>Metazoa</taxon>
        <taxon>Ecdysozoa</taxon>
        <taxon>Arthropoda</taxon>
        <taxon>Hexapoda</taxon>
        <taxon>Insecta</taxon>
        <taxon>Pterygota</taxon>
        <taxon>Neoptera</taxon>
        <taxon>Polyneoptera</taxon>
        <taxon>Dictyoptera</taxon>
        <taxon>Blattodea</taxon>
        <taxon>Blattoidea</taxon>
        <taxon>Termitoidae</taxon>
        <taxon>Rhinotermitidae</taxon>
        <taxon>Coptotermes</taxon>
    </lineage>
</organism>
<sequence>MLIVLVVTLLSVAAIQGSNSPRSKCHGRESLIRFKQGDSLKANNRPTWLMPKTANVQDKPTPSSSRLTLRKEGRLYQADSYPSLGIKDISNDPVNTPFPFFPSIATFGFPPFWQPLSGTGNYGLLVNRVARLEEEIRRLKLKIVSIDGFLRCVNTTSSPSCAGLRPVSVSASTPVHIPSGSFVPFVSSQTATGEGSGVVVSSTYNRPAGSEGHGTVTVQHLGNRPRA</sequence>